<reference evidence="1" key="1">
    <citation type="submission" date="2019-03" db="EMBL/GenBank/DDBJ databases">
        <title>Serratia marcescens strain N2 draft genome.</title>
        <authorList>
            <person name="Yassin A."/>
            <person name="El-Kenawy N."/>
            <person name="Youssef N.H."/>
        </authorList>
    </citation>
    <scope>NUCLEOTIDE SEQUENCE [LARGE SCALE GENOMIC DNA]</scope>
    <source>
        <strain evidence="1">N2</strain>
    </source>
</reference>
<organism evidence="1">
    <name type="scientific">Serratia marcescens</name>
    <dbReference type="NCBI Taxonomy" id="615"/>
    <lineage>
        <taxon>Bacteria</taxon>
        <taxon>Pseudomonadati</taxon>
        <taxon>Pseudomonadota</taxon>
        <taxon>Gammaproteobacteria</taxon>
        <taxon>Enterobacterales</taxon>
        <taxon>Yersiniaceae</taxon>
        <taxon>Serratia</taxon>
    </lineage>
</organism>
<dbReference type="Gene3D" id="2.40.10.10">
    <property type="entry name" value="Trypsin-like serine proteases"/>
    <property type="match status" value="2"/>
</dbReference>
<name>A0A9X8VCT1_SERMA</name>
<dbReference type="GO" id="GO:0006508">
    <property type="term" value="P:proteolysis"/>
    <property type="evidence" value="ECO:0007669"/>
    <property type="project" value="UniProtKB-KW"/>
</dbReference>
<comment type="caution">
    <text evidence="1">The sequence shown here is derived from an EMBL/GenBank/DDBJ whole genome shotgun (WGS) entry which is preliminary data.</text>
</comment>
<dbReference type="GO" id="GO:0008233">
    <property type="term" value="F:peptidase activity"/>
    <property type="evidence" value="ECO:0007669"/>
    <property type="project" value="UniProtKB-KW"/>
</dbReference>
<dbReference type="SUPFAM" id="SSF50494">
    <property type="entry name" value="Trypsin-like serine proteases"/>
    <property type="match status" value="1"/>
</dbReference>
<dbReference type="Pfam" id="PF13365">
    <property type="entry name" value="Trypsin_2"/>
    <property type="match status" value="1"/>
</dbReference>
<evidence type="ECO:0000313" key="1">
    <source>
        <dbReference type="EMBL" id="TFU54865.1"/>
    </source>
</evidence>
<accession>A0A9X8VCT1</accession>
<dbReference type="AlphaFoldDB" id="A0A9X8VCT1"/>
<keyword evidence="1" id="KW-0645">Protease</keyword>
<dbReference type="InterPro" id="IPR009003">
    <property type="entry name" value="Peptidase_S1_PA"/>
</dbReference>
<gene>
    <name evidence="1" type="ORF">E0L31_26895</name>
</gene>
<sequence>MMMQCKDIRMELASRIRSNTCRIVCQSPEGEVKGTCFWFGFVKPGEPGMMKPILVTNKHVVDGCTEARLIVNVFIDGSSTPVPYELHIPNVDVQFLKHPDPNVDLAVLDASWFFSHFAEKNIEMDVFIFTNEVIESGERISSIEDVYMTGYPNGLWDEVNNKPITRKGITATSVSDNWNGKREFVIDMACFAGSSGSPVYILNQRFFSINNGVDTRLLFLGVLYGGPVAQVNGSVDVVSIPTSTALVSRTQQGLNLGFVVKAECLNDFKPLLGIA</sequence>
<protein>
    <submittedName>
        <fullName evidence="1">Serine protease</fullName>
    </submittedName>
</protein>
<proteinExistence type="predicted"/>
<keyword evidence="1" id="KW-0378">Hydrolase</keyword>
<dbReference type="EMBL" id="SPSG01003714">
    <property type="protein sequence ID" value="TFU54865.1"/>
    <property type="molecule type" value="Genomic_DNA"/>
</dbReference>
<dbReference type="InterPro" id="IPR043504">
    <property type="entry name" value="Peptidase_S1_PA_chymotrypsin"/>
</dbReference>